<dbReference type="Proteomes" id="UP000095228">
    <property type="component" value="Chromosome"/>
</dbReference>
<keyword evidence="3" id="KW-1185">Reference proteome</keyword>
<dbReference type="RefSeq" id="WP_069961404.1">
    <property type="nucleotide sequence ID" value="NZ_CP016094.1"/>
</dbReference>
<dbReference type="OrthoDB" id="5638364at2"/>
<name>A0A1D8AT78_9BACT</name>
<feature type="region of interest" description="Disordered" evidence="1">
    <location>
        <begin position="106"/>
        <end position="125"/>
    </location>
</feature>
<reference evidence="2 3" key="1">
    <citation type="submission" date="2016-06" db="EMBL/GenBank/DDBJ databases">
        <title>Three novel species with peptidoglycan cell walls form the new genus Lacunisphaera gen. nov. in the family Opitutaceae of the verrucomicrobial subdivision 4.</title>
        <authorList>
            <person name="Rast P."/>
            <person name="Gloeckner I."/>
            <person name="Jogler M."/>
            <person name="Boedeker C."/>
            <person name="Jeske O."/>
            <person name="Wiegand S."/>
            <person name="Reinhardt R."/>
            <person name="Schumann P."/>
            <person name="Rohde M."/>
            <person name="Spring S."/>
            <person name="Gloeckner F.O."/>
            <person name="Jogler C."/>
        </authorList>
    </citation>
    <scope>NUCLEOTIDE SEQUENCE [LARGE SCALE GENOMIC DNA]</scope>
    <source>
        <strain evidence="2 3">IG16b</strain>
    </source>
</reference>
<accession>A0A1D8AT78</accession>
<gene>
    <name evidence="2" type="ORF">Verru16b_01176</name>
</gene>
<evidence type="ECO:0000256" key="1">
    <source>
        <dbReference type="SAM" id="MobiDB-lite"/>
    </source>
</evidence>
<dbReference type="KEGG" id="obg:Verru16b_01176"/>
<dbReference type="EMBL" id="CP016094">
    <property type="protein sequence ID" value="AOS44115.1"/>
    <property type="molecule type" value="Genomic_DNA"/>
</dbReference>
<dbReference type="AlphaFoldDB" id="A0A1D8AT78"/>
<evidence type="ECO:0000313" key="2">
    <source>
        <dbReference type="EMBL" id="AOS44115.1"/>
    </source>
</evidence>
<sequence length="154" mass="17534">MKVSFTAKEYRQLLELVHLGMWTVTGYQGEETAAAKRYYALDQRLLAMATDLGCADLVEEIEDGSLQPAPKLSEDERVRELQSEFQNDVFWHELVARLADRDFAGDSAKRTMDTPGVEAPPSRDDQLKKIEDRYWAEFEKNDLAHVVVLRGGRG</sequence>
<protein>
    <submittedName>
        <fullName evidence="2">Uncharacterized protein</fullName>
    </submittedName>
</protein>
<organism evidence="2 3">
    <name type="scientific">Lacunisphaera limnophila</name>
    <dbReference type="NCBI Taxonomy" id="1838286"/>
    <lineage>
        <taxon>Bacteria</taxon>
        <taxon>Pseudomonadati</taxon>
        <taxon>Verrucomicrobiota</taxon>
        <taxon>Opitutia</taxon>
        <taxon>Opitutales</taxon>
        <taxon>Opitutaceae</taxon>
        <taxon>Lacunisphaera</taxon>
    </lineage>
</organism>
<proteinExistence type="predicted"/>
<dbReference type="STRING" id="1838286.Verru16b_01176"/>
<evidence type="ECO:0000313" key="3">
    <source>
        <dbReference type="Proteomes" id="UP000095228"/>
    </source>
</evidence>